<dbReference type="InterPro" id="IPR016017">
    <property type="entry name" value="GDNF/GAS1"/>
</dbReference>
<dbReference type="FunFam" id="1.10.220.110:FF:000001">
    <property type="entry name" value="GDNF family receptor alpha"/>
    <property type="match status" value="1"/>
</dbReference>
<accession>A0A8C5MRJ6</accession>
<evidence type="ECO:0000256" key="4">
    <source>
        <dbReference type="ARBA" id="ARBA00022622"/>
    </source>
</evidence>
<dbReference type="GO" id="GO:0043235">
    <property type="term" value="C:receptor complex"/>
    <property type="evidence" value="ECO:0007669"/>
    <property type="project" value="TreeGrafter"/>
</dbReference>
<reference evidence="11" key="1">
    <citation type="submission" date="2025-08" db="UniProtKB">
        <authorList>
            <consortium name="Ensembl"/>
        </authorList>
    </citation>
    <scope>IDENTIFICATION</scope>
</reference>
<keyword evidence="4" id="KW-0336">GPI-anchor</keyword>
<dbReference type="InterPro" id="IPR003438">
    <property type="entry name" value="GDNF_rcpt"/>
</dbReference>
<organism evidence="11 12">
    <name type="scientific">Leptobrachium leishanense</name>
    <name type="common">Leishan spiny toad</name>
    <dbReference type="NCBI Taxonomy" id="445787"/>
    <lineage>
        <taxon>Eukaryota</taxon>
        <taxon>Metazoa</taxon>
        <taxon>Chordata</taxon>
        <taxon>Craniata</taxon>
        <taxon>Vertebrata</taxon>
        <taxon>Euteleostomi</taxon>
        <taxon>Amphibia</taxon>
        <taxon>Batrachia</taxon>
        <taxon>Anura</taxon>
        <taxon>Pelobatoidea</taxon>
        <taxon>Megophryidae</taxon>
        <taxon>Leptobrachium</taxon>
    </lineage>
</organism>
<dbReference type="InterPro" id="IPR037193">
    <property type="entry name" value="GDNF_alpha"/>
</dbReference>
<dbReference type="Ensembl" id="ENSLLET00000017804.1">
    <property type="protein sequence ID" value="ENSLLEP00000017152.1"/>
    <property type="gene ID" value="ENSLLEG00000010807.1"/>
</dbReference>
<dbReference type="GO" id="GO:0007399">
    <property type="term" value="P:nervous system development"/>
    <property type="evidence" value="ECO:0007669"/>
    <property type="project" value="TreeGrafter"/>
</dbReference>
<comment type="subcellular location">
    <subcellularLocation>
        <location evidence="1">Cell membrane</location>
        <topology evidence="1">Lipid-anchor</topology>
        <topology evidence="1">GPI-anchor</topology>
    </subcellularLocation>
</comment>
<evidence type="ECO:0000256" key="6">
    <source>
        <dbReference type="ARBA" id="ARBA00023136"/>
    </source>
</evidence>
<evidence type="ECO:0000313" key="11">
    <source>
        <dbReference type="Ensembl" id="ENSLLEP00000017152.1"/>
    </source>
</evidence>
<keyword evidence="7" id="KW-0675">Receptor</keyword>
<proteinExistence type="inferred from homology"/>
<dbReference type="GO" id="GO:0038023">
    <property type="term" value="F:signaling receptor activity"/>
    <property type="evidence" value="ECO:0007669"/>
    <property type="project" value="InterPro"/>
</dbReference>
<evidence type="ECO:0000256" key="9">
    <source>
        <dbReference type="ARBA" id="ARBA00023288"/>
    </source>
</evidence>
<keyword evidence="8" id="KW-0325">Glycoprotein</keyword>
<dbReference type="PRINTS" id="PR01316">
    <property type="entry name" value="GDNFRECEPTOR"/>
</dbReference>
<comment type="similarity">
    <text evidence="2">Belongs to the GDNFR family.</text>
</comment>
<dbReference type="GO" id="GO:0009897">
    <property type="term" value="C:external side of plasma membrane"/>
    <property type="evidence" value="ECO:0007669"/>
    <property type="project" value="TreeGrafter"/>
</dbReference>
<evidence type="ECO:0000256" key="5">
    <source>
        <dbReference type="ARBA" id="ARBA00022729"/>
    </source>
</evidence>
<dbReference type="OrthoDB" id="9894700at2759"/>
<dbReference type="Pfam" id="PF02351">
    <property type="entry name" value="GDNF"/>
    <property type="match status" value="3"/>
</dbReference>
<feature type="domain" description="GDNF/GAS1" evidence="10">
    <location>
        <begin position="278"/>
        <end position="370"/>
    </location>
</feature>
<dbReference type="Gene3D" id="1.10.220.110">
    <property type="entry name" value="GDNF binding domain"/>
    <property type="match status" value="1"/>
</dbReference>
<gene>
    <name evidence="11" type="primary">GFRA3</name>
</gene>
<reference evidence="11" key="2">
    <citation type="submission" date="2025-09" db="UniProtKB">
        <authorList>
            <consortium name="Ensembl"/>
        </authorList>
    </citation>
    <scope>IDENTIFICATION</scope>
</reference>
<dbReference type="GeneTree" id="ENSGT00940000161256"/>
<evidence type="ECO:0000256" key="8">
    <source>
        <dbReference type="ARBA" id="ARBA00023180"/>
    </source>
</evidence>
<dbReference type="SMART" id="SM00907">
    <property type="entry name" value="GDNF"/>
    <property type="match status" value="3"/>
</dbReference>
<evidence type="ECO:0000256" key="1">
    <source>
        <dbReference type="ARBA" id="ARBA00004609"/>
    </source>
</evidence>
<keyword evidence="6" id="KW-0472">Membrane</keyword>
<dbReference type="AlphaFoldDB" id="A0A8C5MRJ6"/>
<evidence type="ECO:0000313" key="12">
    <source>
        <dbReference type="Proteomes" id="UP000694569"/>
    </source>
</evidence>
<evidence type="ECO:0000256" key="3">
    <source>
        <dbReference type="ARBA" id="ARBA00022475"/>
    </source>
</evidence>
<feature type="domain" description="GDNF/GAS1" evidence="10">
    <location>
        <begin position="77"/>
        <end position="151"/>
    </location>
</feature>
<name>A0A8C5MRJ6_9ANUR</name>
<dbReference type="PANTHER" id="PTHR10269">
    <property type="entry name" value="GDNF RECEPTOR ALPHA"/>
    <property type="match status" value="1"/>
</dbReference>
<keyword evidence="3" id="KW-1003">Cell membrane</keyword>
<dbReference type="PANTHER" id="PTHR10269:SF15">
    <property type="entry name" value="GDNF FAMILY RECEPTOR ALPHA-3"/>
    <property type="match status" value="1"/>
</dbReference>
<dbReference type="Proteomes" id="UP000694569">
    <property type="component" value="Unplaced"/>
</dbReference>
<evidence type="ECO:0000259" key="10">
    <source>
        <dbReference type="SMART" id="SM00907"/>
    </source>
</evidence>
<keyword evidence="5" id="KW-0732">Signal</keyword>
<sequence>MHENYNIRSATTHPHNAKLCLVPDIYEFKKRSSSREHDFGKRGGPVSERVRNHSVNWKSVLSSVDVLFADSPVQNDCTQAVNVCQEDHHCNSSYRDFLHCSHASTAESLNKTRCHQAEQALKQYPLMGCKCKRHMKREEHCLNLYWTVNPINVQSYRDLENSPYDGNDNDMKVLENADFEQRSDFNDDCLNQANACSLNYKCSRLKNTYVHRCIELNDDGSCNRHQCHQSLRQFFKKIPVEFIKRILFCQCHEINCAERRRNLIVPQCSFEEGAKPNCLQLHHTCINDNLCKSRLADFLKHCQPFDKKSRECPSDDLCIETYSRMIGTIMTPNFIGNTSTAISLWCTCENSGNQQDDCKAIQGMFSSSTCLKNAVKAELGGHTETDITMIFSEVTHEGDTDFSALPRITVAEKNKLAVNAVNRNTDFAVQNNNTAAGISGPSLTLSLLSSTLLWIWNINSLF</sequence>
<evidence type="ECO:0000256" key="2">
    <source>
        <dbReference type="ARBA" id="ARBA00005961"/>
    </source>
</evidence>
<keyword evidence="12" id="KW-1185">Reference proteome</keyword>
<feature type="domain" description="GDNF/GAS1" evidence="10">
    <location>
        <begin position="189"/>
        <end position="268"/>
    </location>
</feature>
<protein>
    <submittedName>
        <fullName evidence="11">GDNF family receptor alpha 3</fullName>
    </submittedName>
</protein>
<evidence type="ECO:0000256" key="7">
    <source>
        <dbReference type="ARBA" id="ARBA00023170"/>
    </source>
</evidence>
<dbReference type="SUPFAM" id="SSF110035">
    <property type="entry name" value="GDNF receptor-like"/>
    <property type="match status" value="2"/>
</dbReference>
<keyword evidence="9" id="KW-0449">Lipoprotein</keyword>
<dbReference type="GO" id="GO:0007169">
    <property type="term" value="P:cell surface receptor protein tyrosine kinase signaling pathway"/>
    <property type="evidence" value="ECO:0007669"/>
    <property type="project" value="UniProtKB-ARBA"/>
</dbReference>